<accession>A0A915IPZ5</accession>
<organism evidence="2 3">
    <name type="scientific">Romanomermis culicivorax</name>
    <name type="common">Nematode worm</name>
    <dbReference type="NCBI Taxonomy" id="13658"/>
    <lineage>
        <taxon>Eukaryota</taxon>
        <taxon>Metazoa</taxon>
        <taxon>Ecdysozoa</taxon>
        <taxon>Nematoda</taxon>
        <taxon>Enoplea</taxon>
        <taxon>Dorylaimia</taxon>
        <taxon>Mermithida</taxon>
        <taxon>Mermithoidea</taxon>
        <taxon>Mermithidae</taxon>
        <taxon>Romanomermis</taxon>
    </lineage>
</organism>
<keyword evidence="2" id="KW-1185">Reference proteome</keyword>
<dbReference type="AlphaFoldDB" id="A0A915IPZ5"/>
<reference evidence="3" key="1">
    <citation type="submission" date="2022-11" db="UniProtKB">
        <authorList>
            <consortium name="WormBaseParasite"/>
        </authorList>
    </citation>
    <scope>IDENTIFICATION</scope>
</reference>
<evidence type="ECO:0000313" key="3">
    <source>
        <dbReference type="WBParaSite" id="nRc.2.0.1.t15881-RA"/>
    </source>
</evidence>
<protein>
    <submittedName>
        <fullName evidence="3">FHA domain-containing protein</fullName>
    </submittedName>
</protein>
<feature type="region of interest" description="Disordered" evidence="1">
    <location>
        <begin position="76"/>
        <end position="95"/>
    </location>
</feature>
<dbReference type="WBParaSite" id="nRc.2.0.1.t15881-RA">
    <property type="protein sequence ID" value="nRc.2.0.1.t15881-RA"/>
    <property type="gene ID" value="nRc.2.0.1.g15881"/>
</dbReference>
<proteinExistence type="predicted"/>
<name>A0A915IPZ5_ROMCU</name>
<sequence>MIDSFDPTPASVPTWRLSRTTKAKARIDFTRSYKMNVGMSDSPPESITTSHALFERSSDAAFFITVVEGDTFKKSGSLREAQEDAVDDEDSRRDF</sequence>
<dbReference type="Proteomes" id="UP000887565">
    <property type="component" value="Unplaced"/>
</dbReference>
<evidence type="ECO:0000256" key="1">
    <source>
        <dbReference type="SAM" id="MobiDB-lite"/>
    </source>
</evidence>
<evidence type="ECO:0000313" key="2">
    <source>
        <dbReference type="Proteomes" id="UP000887565"/>
    </source>
</evidence>